<reference evidence="1 2" key="1">
    <citation type="journal article" date="2014" name="Nat. Genet.">
        <title>Genome and transcriptome of the porcine whipworm Trichuris suis.</title>
        <authorList>
            <person name="Jex A.R."/>
            <person name="Nejsum P."/>
            <person name="Schwarz E.M."/>
            <person name="Hu L."/>
            <person name="Young N.D."/>
            <person name="Hall R.S."/>
            <person name="Korhonen P.K."/>
            <person name="Liao S."/>
            <person name="Thamsborg S."/>
            <person name="Xia J."/>
            <person name="Xu P."/>
            <person name="Wang S."/>
            <person name="Scheerlinck J.P."/>
            <person name="Hofmann A."/>
            <person name="Sternberg P.W."/>
            <person name="Wang J."/>
            <person name="Gasser R.B."/>
        </authorList>
    </citation>
    <scope>NUCLEOTIDE SEQUENCE [LARGE SCALE GENOMIC DNA]</scope>
    <source>
        <strain evidence="1">DCEP-RM93M</strain>
    </source>
</reference>
<accession>A0A085LK23</accession>
<gene>
    <name evidence="1" type="ORF">M513_13804</name>
</gene>
<keyword evidence="2" id="KW-1185">Reference proteome</keyword>
<proteinExistence type="predicted"/>
<evidence type="ECO:0000313" key="1">
    <source>
        <dbReference type="EMBL" id="KFD45319.1"/>
    </source>
</evidence>
<name>A0A085LK23_9BILA</name>
<protein>
    <submittedName>
        <fullName evidence="1">Uncharacterized protein</fullName>
    </submittedName>
</protein>
<dbReference type="EMBL" id="KL363559">
    <property type="protein sequence ID" value="KFD45319.1"/>
    <property type="molecule type" value="Genomic_DNA"/>
</dbReference>
<sequence>MTHRIPLPGSDVHRVLRKDGSHLLKGLMSTVDEGKGQYPAPSVSQETSTMYAAKRCGEQG</sequence>
<dbReference type="AlphaFoldDB" id="A0A085LK23"/>
<evidence type="ECO:0000313" key="2">
    <source>
        <dbReference type="Proteomes" id="UP000030764"/>
    </source>
</evidence>
<dbReference type="Proteomes" id="UP000030764">
    <property type="component" value="Unassembled WGS sequence"/>
</dbReference>
<organism evidence="1 2">
    <name type="scientific">Trichuris suis</name>
    <name type="common">pig whipworm</name>
    <dbReference type="NCBI Taxonomy" id="68888"/>
    <lineage>
        <taxon>Eukaryota</taxon>
        <taxon>Metazoa</taxon>
        <taxon>Ecdysozoa</taxon>
        <taxon>Nematoda</taxon>
        <taxon>Enoplea</taxon>
        <taxon>Dorylaimia</taxon>
        <taxon>Trichinellida</taxon>
        <taxon>Trichuridae</taxon>
        <taxon>Trichuris</taxon>
    </lineage>
</organism>